<keyword evidence="2" id="KW-1185">Reference proteome</keyword>
<sequence length="198" mass="21844">MAAIAVRVFGNPITHGTRTQRALAAKNNENADGKLDQVLQVLNQSQKLAGAGGGNTAATDSTTFGHLYNATGETLTYVTAYDWEGNASEKYPVNIQNGQWAIFMHVGTHHQGSVAAVVYNFVDCWDSMISWNNPWKNCEKKNTTYCEMNNHGCDWDWDAIHEKLVNSGNYSQSSMGNYSTKVTIEAEGNTPTFTAKFY</sequence>
<evidence type="ECO:0000313" key="1">
    <source>
        <dbReference type="EMBL" id="KAI3691755.1"/>
    </source>
</evidence>
<organism evidence="1 2">
    <name type="scientific">Arctium lappa</name>
    <name type="common">Greater burdock</name>
    <name type="synonym">Lappa major</name>
    <dbReference type="NCBI Taxonomy" id="4217"/>
    <lineage>
        <taxon>Eukaryota</taxon>
        <taxon>Viridiplantae</taxon>
        <taxon>Streptophyta</taxon>
        <taxon>Embryophyta</taxon>
        <taxon>Tracheophyta</taxon>
        <taxon>Spermatophyta</taxon>
        <taxon>Magnoliopsida</taxon>
        <taxon>eudicotyledons</taxon>
        <taxon>Gunneridae</taxon>
        <taxon>Pentapetalae</taxon>
        <taxon>asterids</taxon>
        <taxon>campanulids</taxon>
        <taxon>Asterales</taxon>
        <taxon>Asteraceae</taxon>
        <taxon>Carduoideae</taxon>
        <taxon>Cardueae</taxon>
        <taxon>Arctiinae</taxon>
        <taxon>Arctium</taxon>
    </lineage>
</organism>
<accession>A0ACB8Z392</accession>
<proteinExistence type="predicted"/>
<evidence type="ECO:0000313" key="2">
    <source>
        <dbReference type="Proteomes" id="UP001055879"/>
    </source>
</evidence>
<comment type="caution">
    <text evidence="1">The sequence shown here is derived from an EMBL/GenBank/DDBJ whole genome shotgun (WGS) entry which is preliminary data.</text>
</comment>
<protein>
    <submittedName>
        <fullName evidence="1">Uncharacterized protein</fullName>
    </submittedName>
</protein>
<name>A0ACB8Z392_ARCLA</name>
<dbReference type="Proteomes" id="UP001055879">
    <property type="component" value="Linkage Group LG11"/>
</dbReference>
<reference evidence="1 2" key="2">
    <citation type="journal article" date="2022" name="Mol. Ecol. Resour.">
        <title>The genomes of chicory, endive, great burdock and yacon provide insights into Asteraceae paleo-polyploidization history and plant inulin production.</title>
        <authorList>
            <person name="Fan W."/>
            <person name="Wang S."/>
            <person name="Wang H."/>
            <person name="Wang A."/>
            <person name="Jiang F."/>
            <person name="Liu H."/>
            <person name="Zhao H."/>
            <person name="Xu D."/>
            <person name="Zhang Y."/>
        </authorList>
    </citation>
    <scope>NUCLEOTIDE SEQUENCE [LARGE SCALE GENOMIC DNA]</scope>
    <source>
        <strain evidence="2">cv. Niubang</strain>
    </source>
</reference>
<gene>
    <name evidence="1" type="ORF">L6452_31557</name>
</gene>
<dbReference type="EMBL" id="CM042057">
    <property type="protein sequence ID" value="KAI3691755.1"/>
    <property type="molecule type" value="Genomic_DNA"/>
</dbReference>
<reference evidence="2" key="1">
    <citation type="journal article" date="2022" name="Mol. Ecol. Resour.">
        <title>The genomes of chicory, endive, great burdock and yacon provide insights into Asteraceae palaeo-polyploidization history and plant inulin production.</title>
        <authorList>
            <person name="Fan W."/>
            <person name="Wang S."/>
            <person name="Wang H."/>
            <person name="Wang A."/>
            <person name="Jiang F."/>
            <person name="Liu H."/>
            <person name="Zhao H."/>
            <person name="Xu D."/>
            <person name="Zhang Y."/>
        </authorList>
    </citation>
    <scope>NUCLEOTIDE SEQUENCE [LARGE SCALE GENOMIC DNA]</scope>
    <source>
        <strain evidence="2">cv. Niubang</strain>
    </source>
</reference>